<reference evidence="1" key="1">
    <citation type="submission" date="2020-09" db="EMBL/GenBank/DDBJ databases">
        <authorList>
            <person name="Kim M.K."/>
        </authorList>
    </citation>
    <scope>NUCLEOTIDE SEQUENCE</scope>
    <source>
        <strain evidence="1">BT702</strain>
    </source>
</reference>
<gene>
    <name evidence="1" type="ORF">IC229_05915</name>
</gene>
<proteinExistence type="predicted"/>
<accession>A0A926XU26</accession>
<protein>
    <submittedName>
        <fullName evidence="1">Uncharacterized protein</fullName>
    </submittedName>
</protein>
<organism evidence="1 2">
    <name type="scientific">Spirosoma profusum</name>
    <dbReference type="NCBI Taxonomy" id="2771354"/>
    <lineage>
        <taxon>Bacteria</taxon>
        <taxon>Pseudomonadati</taxon>
        <taxon>Bacteroidota</taxon>
        <taxon>Cytophagia</taxon>
        <taxon>Cytophagales</taxon>
        <taxon>Cytophagaceae</taxon>
        <taxon>Spirosoma</taxon>
    </lineage>
</organism>
<name>A0A926XU26_9BACT</name>
<keyword evidence="2" id="KW-1185">Reference proteome</keyword>
<dbReference type="AlphaFoldDB" id="A0A926XU26"/>
<dbReference type="EMBL" id="JACWZY010000003">
    <property type="protein sequence ID" value="MBD2700162.1"/>
    <property type="molecule type" value="Genomic_DNA"/>
</dbReference>
<evidence type="ECO:0000313" key="1">
    <source>
        <dbReference type="EMBL" id="MBD2700162.1"/>
    </source>
</evidence>
<dbReference type="RefSeq" id="WP_190886014.1">
    <property type="nucleotide sequence ID" value="NZ_JACWZY010000003.1"/>
</dbReference>
<evidence type="ECO:0000313" key="2">
    <source>
        <dbReference type="Proteomes" id="UP000598820"/>
    </source>
</evidence>
<sequence>METTKIYLDVPNDIHLLIKEMQIEKQRNGEKVNLRELYIQLLKQAVAK</sequence>
<comment type="caution">
    <text evidence="1">The sequence shown here is derived from an EMBL/GenBank/DDBJ whole genome shotgun (WGS) entry which is preliminary data.</text>
</comment>
<dbReference type="Proteomes" id="UP000598820">
    <property type="component" value="Unassembled WGS sequence"/>
</dbReference>